<dbReference type="Pfam" id="PF12833">
    <property type="entry name" value="HTH_18"/>
    <property type="match status" value="1"/>
</dbReference>
<dbReference type="Pfam" id="PF14525">
    <property type="entry name" value="AraC_binding_2"/>
    <property type="match status" value="1"/>
</dbReference>
<dbReference type="Gene3D" id="1.10.10.60">
    <property type="entry name" value="Homeodomain-like"/>
    <property type="match status" value="1"/>
</dbReference>
<evidence type="ECO:0000313" key="6">
    <source>
        <dbReference type="Proteomes" id="UP000528457"/>
    </source>
</evidence>
<dbReference type="PANTHER" id="PTHR43280">
    <property type="entry name" value="ARAC-FAMILY TRANSCRIPTIONAL REGULATOR"/>
    <property type="match status" value="1"/>
</dbReference>
<feature type="domain" description="HTH araC/xylS-type" evidence="4">
    <location>
        <begin position="210"/>
        <end position="311"/>
    </location>
</feature>
<dbReference type="PANTHER" id="PTHR43280:SF31">
    <property type="entry name" value="TRANSCRIPTIONAL REGULATORY PROTEIN"/>
    <property type="match status" value="1"/>
</dbReference>
<keyword evidence="3" id="KW-0804">Transcription</keyword>
<dbReference type="PRINTS" id="PR00032">
    <property type="entry name" value="HTHARAC"/>
</dbReference>
<sequence>MSTHIEVLESFDSFQNHVSNTFFDMSCVPVENDSGRFQSKIQAREMSKLGVVDITSSAINVFRRKTHMSTIETPQYLVKFQTSGEGLVRQRGQEAHLRPGDFVLCSNTEPYELHFPEFYRQIVLAVPQAALQQAVREPDIFLGQRMAADVGANGLLSQMVHSMGPMLDNMDPLLASKLENNVFDLLATALEHGQTKPRLDNDGVKTEHLFRIKAFIRKHLGDSRLCPDWIAKAHDISTRYLHMLFNDENTSVSRYIQRERVEACKSCLDDPGMDIYTITEIAFRWGFNDASHFNRVFKSAYGITPRQYRQRHHLQS</sequence>
<dbReference type="InterPro" id="IPR018060">
    <property type="entry name" value="HTH_AraC"/>
</dbReference>
<dbReference type="InterPro" id="IPR020449">
    <property type="entry name" value="Tscrpt_reg_AraC-type_HTH"/>
</dbReference>
<dbReference type="SMART" id="SM00342">
    <property type="entry name" value="HTH_ARAC"/>
    <property type="match status" value="1"/>
</dbReference>
<gene>
    <name evidence="5" type="ORF">HNR48_003868</name>
</gene>
<dbReference type="GO" id="GO:0043565">
    <property type="term" value="F:sequence-specific DNA binding"/>
    <property type="evidence" value="ECO:0007669"/>
    <property type="project" value="InterPro"/>
</dbReference>
<organism evidence="5 6">
    <name type="scientific">Pseudoteredinibacter isoporae</name>
    <dbReference type="NCBI Taxonomy" id="570281"/>
    <lineage>
        <taxon>Bacteria</taxon>
        <taxon>Pseudomonadati</taxon>
        <taxon>Pseudomonadota</taxon>
        <taxon>Gammaproteobacteria</taxon>
        <taxon>Cellvibrionales</taxon>
        <taxon>Cellvibrionaceae</taxon>
        <taxon>Pseudoteredinibacter</taxon>
    </lineage>
</organism>
<evidence type="ECO:0000313" key="5">
    <source>
        <dbReference type="EMBL" id="MBB6523554.1"/>
    </source>
</evidence>
<dbReference type="InterPro" id="IPR037923">
    <property type="entry name" value="HTH-like"/>
</dbReference>
<dbReference type="FunCoup" id="A0A7X0JWK1">
    <property type="interactions" value="29"/>
</dbReference>
<dbReference type="InParanoid" id="A0A7X0JWK1"/>
<evidence type="ECO:0000256" key="2">
    <source>
        <dbReference type="ARBA" id="ARBA00023125"/>
    </source>
</evidence>
<proteinExistence type="predicted"/>
<name>A0A7X0JWK1_9GAMM</name>
<dbReference type="SUPFAM" id="SSF46689">
    <property type="entry name" value="Homeodomain-like"/>
    <property type="match status" value="1"/>
</dbReference>
<dbReference type="PROSITE" id="PS01124">
    <property type="entry name" value="HTH_ARAC_FAMILY_2"/>
    <property type="match status" value="1"/>
</dbReference>
<dbReference type="InterPro" id="IPR035418">
    <property type="entry name" value="AraC-bd_2"/>
</dbReference>
<evidence type="ECO:0000256" key="3">
    <source>
        <dbReference type="ARBA" id="ARBA00023163"/>
    </source>
</evidence>
<keyword evidence="6" id="KW-1185">Reference proteome</keyword>
<reference evidence="5 6" key="1">
    <citation type="submission" date="2020-08" db="EMBL/GenBank/DDBJ databases">
        <title>Genomic Encyclopedia of Type Strains, Phase IV (KMG-IV): sequencing the most valuable type-strain genomes for metagenomic binning, comparative biology and taxonomic classification.</title>
        <authorList>
            <person name="Goeker M."/>
        </authorList>
    </citation>
    <scope>NUCLEOTIDE SEQUENCE [LARGE SCALE GENOMIC DNA]</scope>
    <source>
        <strain evidence="5 6">DSM 22368</strain>
    </source>
</reference>
<comment type="caution">
    <text evidence="5">The sequence shown here is derived from an EMBL/GenBank/DDBJ whole genome shotgun (WGS) entry which is preliminary data.</text>
</comment>
<dbReference type="InterPro" id="IPR009057">
    <property type="entry name" value="Homeodomain-like_sf"/>
</dbReference>
<evidence type="ECO:0000256" key="1">
    <source>
        <dbReference type="ARBA" id="ARBA00023015"/>
    </source>
</evidence>
<dbReference type="EMBL" id="JACHHT010000004">
    <property type="protein sequence ID" value="MBB6523554.1"/>
    <property type="molecule type" value="Genomic_DNA"/>
</dbReference>
<keyword evidence="1" id="KW-0805">Transcription regulation</keyword>
<protein>
    <submittedName>
        <fullName evidence="5">AraC-like DNA-binding protein</fullName>
    </submittedName>
</protein>
<dbReference type="Proteomes" id="UP000528457">
    <property type="component" value="Unassembled WGS sequence"/>
</dbReference>
<accession>A0A7X0JWK1</accession>
<dbReference type="SUPFAM" id="SSF51215">
    <property type="entry name" value="Regulatory protein AraC"/>
    <property type="match status" value="1"/>
</dbReference>
<keyword evidence="2 5" id="KW-0238">DNA-binding</keyword>
<dbReference type="GO" id="GO:0003700">
    <property type="term" value="F:DNA-binding transcription factor activity"/>
    <property type="evidence" value="ECO:0007669"/>
    <property type="project" value="InterPro"/>
</dbReference>
<dbReference type="RefSeq" id="WP_166843429.1">
    <property type="nucleotide sequence ID" value="NZ_JAAONY010000004.1"/>
</dbReference>
<dbReference type="AlphaFoldDB" id="A0A7X0JWK1"/>
<evidence type="ECO:0000259" key="4">
    <source>
        <dbReference type="PROSITE" id="PS01124"/>
    </source>
</evidence>